<organism evidence="1 2">
    <name type="scientific">Comamonas testosteroni</name>
    <name type="common">Pseudomonas testosteroni</name>
    <dbReference type="NCBI Taxonomy" id="285"/>
    <lineage>
        <taxon>Bacteria</taxon>
        <taxon>Pseudomonadati</taxon>
        <taxon>Pseudomonadota</taxon>
        <taxon>Betaproteobacteria</taxon>
        <taxon>Burkholderiales</taxon>
        <taxon>Comamonadaceae</taxon>
        <taxon>Comamonas</taxon>
    </lineage>
</organism>
<gene>
    <name evidence="1" type="ORF">CTTA_4892</name>
</gene>
<evidence type="ECO:0000313" key="2">
    <source>
        <dbReference type="Proteomes" id="UP000323105"/>
    </source>
</evidence>
<accession>A0A5A7MJ96</accession>
<sequence>MHLRVQLLIFKAASASGMYEPGIKATSRDTERIAHQIDRPGPSVLRHEAELHIDSFAK</sequence>
<dbReference type="EMBL" id="BKBW01000020">
    <property type="protein sequence ID" value="GEQ77887.1"/>
    <property type="molecule type" value="Genomic_DNA"/>
</dbReference>
<reference evidence="1 2" key="1">
    <citation type="journal article" date="2019" name="Microbiol. Resour. Announc.">
        <title>Draft Genome Sequence of Comamonas testosteroni TA441, a Bacterium That Has a Cryptic Phenol Degradation Gene Cluster.</title>
        <authorList>
            <person name="Arai H."/>
            <person name="Ishii M."/>
        </authorList>
    </citation>
    <scope>NUCLEOTIDE SEQUENCE [LARGE SCALE GENOMIC DNA]</scope>
    <source>
        <strain evidence="1 2">TA441</strain>
    </source>
</reference>
<proteinExistence type="predicted"/>
<name>A0A5A7MJ96_COMTE</name>
<comment type="caution">
    <text evidence="1">The sequence shown here is derived from an EMBL/GenBank/DDBJ whole genome shotgun (WGS) entry which is preliminary data.</text>
</comment>
<dbReference type="AlphaFoldDB" id="A0A5A7MJ96"/>
<evidence type="ECO:0000313" key="1">
    <source>
        <dbReference type="EMBL" id="GEQ77887.1"/>
    </source>
</evidence>
<dbReference type="Proteomes" id="UP000323105">
    <property type="component" value="Unassembled WGS sequence"/>
</dbReference>
<protein>
    <submittedName>
        <fullName evidence="1">Uncharacterized protein</fullName>
    </submittedName>
</protein>